<evidence type="ECO:0000313" key="2">
    <source>
        <dbReference type="EMBL" id="KKN40822.1"/>
    </source>
</evidence>
<dbReference type="EMBL" id="LAZR01001684">
    <property type="protein sequence ID" value="KKN40822.1"/>
    <property type="molecule type" value="Genomic_DNA"/>
</dbReference>
<reference evidence="2" key="1">
    <citation type="journal article" date="2015" name="Nature">
        <title>Complex archaea that bridge the gap between prokaryotes and eukaryotes.</title>
        <authorList>
            <person name="Spang A."/>
            <person name="Saw J.H."/>
            <person name="Jorgensen S.L."/>
            <person name="Zaremba-Niedzwiedzka K."/>
            <person name="Martijn J."/>
            <person name="Lind A.E."/>
            <person name="van Eijk R."/>
            <person name="Schleper C."/>
            <person name="Guy L."/>
            <person name="Ettema T.J."/>
        </authorList>
    </citation>
    <scope>NUCLEOTIDE SEQUENCE</scope>
</reference>
<evidence type="ECO:0000256" key="1">
    <source>
        <dbReference type="SAM" id="MobiDB-lite"/>
    </source>
</evidence>
<sequence length="68" mass="7698">MVWGTPELIARGSHCGCCGRWMEGEISDSGWSLCDECIKAGEDFKEEEPTRDPILEQEGWHELEEKGN</sequence>
<gene>
    <name evidence="2" type="ORF">LCGC14_0729640</name>
</gene>
<proteinExistence type="predicted"/>
<protein>
    <submittedName>
        <fullName evidence="2">Uncharacterized protein</fullName>
    </submittedName>
</protein>
<dbReference type="AlphaFoldDB" id="A0A0F9QV28"/>
<comment type="caution">
    <text evidence="2">The sequence shown here is derived from an EMBL/GenBank/DDBJ whole genome shotgun (WGS) entry which is preliminary data.</text>
</comment>
<organism evidence="2">
    <name type="scientific">marine sediment metagenome</name>
    <dbReference type="NCBI Taxonomy" id="412755"/>
    <lineage>
        <taxon>unclassified sequences</taxon>
        <taxon>metagenomes</taxon>
        <taxon>ecological metagenomes</taxon>
    </lineage>
</organism>
<feature type="region of interest" description="Disordered" evidence="1">
    <location>
        <begin position="45"/>
        <end position="68"/>
    </location>
</feature>
<name>A0A0F9QV28_9ZZZZ</name>
<accession>A0A0F9QV28</accession>